<evidence type="ECO:0000256" key="13">
    <source>
        <dbReference type="SAM" id="MobiDB-lite"/>
    </source>
</evidence>
<dbReference type="InterPro" id="IPR000531">
    <property type="entry name" value="Beta-barrel_TonB"/>
</dbReference>
<evidence type="ECO:0000256" key="7">
    <source>
        <dbReference type="ARBA" id="ARBA00023077"/>
    </source>
</evidence>
<name>A0A7W2IAT7_9BURK</name>
<feature type="chain" id="PRO_5031020886" evidence="14">
    <location>
        <begin position="24"/>
        <end position="751"/>
    </location>
</feature>
<evidence type="ECO:0000256" key="6">
    <source>
        <dbReference type="ARBA" id="ARBA00022729"/>
    </source>
</evidence>
<keyword evidence="4 11" id="KW-1134">Transmembrane beta strand</keyword>
<dbReference type="PANTHER" id="PTHR30069:SF29">
    <property type="entry name" value="HEMOGLOBIN AND HEMOGLOBIN-HAPTOGLOBIN-BINDING PROTEIN 1-RELATED"/>
    <property type="match status" value="1"/>
</dbReference>
<dbReference type="Proteomes" id="UP000534388">
    <property type="component" value="Unassembled WGS sequence"/>
</dbReference>
<protein>
    <submittedName>
        <fullName evidence="17">TonB-dependent receptor</fullName>
    </submittedName>
</protein>
<keyword evidence="8 11" id="KW-0472">Membrane</keyword>
<comment type="subcellular location">
    <subcellularLocation>
        <location evidence="1 11">Cell outer membrane</location>
        <topology evidence="1 11">Multi-pass membrane protein</topology>
    </subcellularLocation>
</comment>
<evidence type="ECO:0000256" key="9">
    <source>
        <dbReference type="ARBA" id="ARBA00023170"/>
    </source>
</evidence>
<dbReference type="RefSeq" id="WP_182160755.1">
    <property type="nucleotide sequence ID" value="NZ_JACEZT010000003.1"/>
</dbReference>
<evidence type="ECO:0000256" key="14">
    <source>
        <dbReference type="SAM" id="SignalP"/>
    </source>
</evidence>
<dbReference type="Pfam" id="PF00593">
    <property type="entry name" value="TonB_dep_Rec_b-barrel"/>
    <property type="match status" value="1"/>
</dbReference>
<evidence type="ECO:0000256" key="4">
    <source>
        <dbReference type="ARBA" id="ARBA00022452"/>
    </source>
</evidence>
<keyword evidence="3 11" id="KW-0813">Transport</keyword>
<evidence type="ECO:0000313" key="18">
    <source>
        <dbReference type="Proteomes" id="UP000534388"/>
    </source>
</evidence>
<evidence type="ECO:0000256" key="11">
    <source>
        <dbReference type="PROSITE-ProRule" id="PRU01360"/>
    </source>
</evidence>
<dbReference type="GO" id="GO:0009279">
    <property type="term" value="C:cell outer membrane"/>
    <property type="evidence" value="ECO:0007669"/>
    <property type="project" value="UniProtKB-SubCell"/>
</dbReference>
<dbReference type="AlphaFoldDB" id="A0A7W2IAT7"/>
<sequence length="751" mass="81663">MRKLFPYACLALLGTVANTAVQAQNAAPQPADAGIATPAAANSANTTRPPAGPDGHPIQQVTVSGGRASDMDERRRATAAKQVYGREELDRNGDTSLADVLKRLPGVTIGGRPGRGGDIRMRGLGSGYTQVLVNGERPPAGFSMDSLSPDQVERVEIMRGPVAEHSTRAIAGTINIILRDGYQLKDKQLKLTDTVEQGRHAPNVSLTVPGKVGSLTYLLTGSVFENRQHDHNTIAYQDTDAAGTVLKDQLETDESNRKARGIHLTPRLSYKFDGGDQLNFQPFLMHLHSDTTATSVLDQSIGQLPPEYATAATRSRADSTFMRGFGNWVHKLEGAAKLDVKFGFGLGHSSSDALRLQYDGAGQESNRFTDSDSTRDRSVSSGGKYSTPLGKDHTLAAGWDVEASHREQTKTSLDKNGVAQFDDSGDNLSADTRRYAVFAQDEWDITPQWSAFAGLRWEGITTTSRRDSGDVHNTSSVLSPLLHGVWRIPGHARDQVRASLTKSYKAANVQDLIALPYLAHPNNATHPDRMGNPDLKPELATGLDLAYEHYLGRSGIVSVSGFVRDIDNLIRRTLVSYDTPQGPHYVSTPSNVGHARTSGIELEAKFQLVELFDDAPAVDVRSNYSRFWSSVDGIPGPNNRLDQQAKQTANLGLDYHLKQWPLTVGGSVNWTPATVIQTSLTQQVSTGRKRAFDAYALWKIDSRNQLRLSASNLAPLDSLSGNVVTARGVTSSADSDYQTYTVWSVKLETKF</sequence>
<dbReference type="SUPFAM" id="SSF56935">
    <property type="entry name" value="Porins"/>
    <property type="match status" value="1"/>
</dbReference>
<dbReference type="CDD" id="cd01347">
    <property type="entry name" value="ligand_gated_channel"/>
    <property type="match status" value="1"/>
</dbReference>
<feature type="signal peptide" evidence="14">
    <location>
        <begin position="1"/>
        <end position="23"/>
    </location>
</feature>
<feature type="region of interest" description="Disordered" evidence="13">
    <location>
        <begin position="406"/>
        <end position="425"/>
    </location>
</feature>
<feature type="domain" description="TonB-dependent receptor-like beta-barrel" evidence="15">
    <location>
        <begin position="311"/>
        <end position="713"/>
    </location>
</feature>
<evidence type="ECO:0000313" key="17">
    <source>
        <dbReference type="EMBL" id="MBA5636614.1"/>
    </source>
</evidence>
<dbReference type="EMBL" id="JACEZT010000003">
    <property type="protein sequence ID" value="MBA5636614.1"/>
    <property type="molecule type" value="Genomic_DNA"/>
</dbReference>
<dbReference type="PROSITE" id="PS52016">
    <property type="entry name" value="TONB_DEPENDENT_REC_3"/>
    <property type="match status" value="1"/>
</dbReference>
<keyword evidence="6 14" id="KW-0732">Signal</keyword>
<evidence type="ECO:0000256" key="2">
    <source>
        <dbReference type="ARBA" id="ARBA00009810"/>
    </source>
</evidence>
<evidence type="ECO:0000256" key="12">
    <source>
        <dbReference type="RuleBase" id="RU003357"/>
    </source>
</evidence>
<keyword evidence="5 11" id="KW-0812">Transmembrane</keyword>
<dbReference type="Pfam" id="PF07715">
    <property type="entry name" value="Plug"/>
    <property type="match status" value="1"/>
</dbReference>
<keyword evidence="10 11" id="KW-0998">Cell outer membrane</keyword>
<feature type="region of interest" description="Disordered" evidence="13">
    <location>
        <begin position="363"/>
        <end position="391"/>
    </location>
</feature>
<evidence type="ECO:0000256" key="3">
    <source>
        <dbReference type="ARBA" id="ARBA00022448"/>
    </source>
</evidence>
<comment type="similarity">
    <text evidence="2 11 12">Belongs to the TonB-dependent receptor family.</text>
</comment>
<keyword evidence="18" id="KW-1185">Reference proteome</keyword>
<dbReference type="InterPro" id="IPR037066">
    <property type="entry name" value="Plug_dom_sf"/>
</dbReference>
<feature type="domain" description="TonB-dependent receptor plug" evidence="16">
    <location>
        <begin position="75"/>
        <end position="172"/>
    </location>
</feature>
<feature type="region of interest" description="Disordered" evidence="13">
    <location>
        <begin position="40"/>
        <end position="81"/>
    </location>
</feature>
<dbReference type="GO" id="GO:0015344">
    <property type="term" value="F:siderophore uptake transmembrane transporter activity"/>
    <property type="evidence" value="ECO:0007669"/>
    <property type="project" value="TreeGrafter"/>
</dbReference>
<organism evidence="17 18">
    <name type="scientific">Rugamonas brunnea</name>
    <dbReference type="NCBI Taxonomy" id="2758569"/>
    <lineage>
        <taxon>Bacteria</taxon>
        <taxon>Pseudomonadati</taxon>
        <taxon>Pseudomonadota</taxon>
        <taxon>Betaproteobacteria</taxon>
        <taxon>Burkholderiales</taxon>
        <taxon>Oxalobacteraceae</taxon>
        <taxon>Telluria group</taxon>
        <taxon>Rugamonas</taxon>
    </lineage>
</organism>
<feature type="compositionally biased region" description="Low complexity" evidence="13">
    <location>
        <begin position="40"/>
        <end position="49"/>
    </location>
</feature>
<dbReference type="InterPro" id="IPR036942">
    <property type="entry name" value="Beta-barrel_TonB_sf"/>
</dbReference>
<keyword evidence="7 12" id="KW-0798">TonB box</keyword>
<evidence type="ECO:0000259" key="15">
    <source>
        <dbReference type="Pfam" id="PF00593"/>
    </source>
</evidence>
<gene>
    <name evidence="17" type="ORF">H3H37_06055</name>
</gene>
<evidence type="ECO:0000256" key="10">
    <source>
        <dbReference type="ARBA" id="ARBA00023237"/>
    </source>
</evidence>
<proteinExistence type="inferred from homology"/>
<accession>A0A7W2IAT7</accession>
<dbReference type="InterPro" id="IPR039426">
    <property type="entry name" value="TonB-dep_rcpt-like"/>
</dbReference>
<dbReference type="InterPro" id="IPR012910">
    <property type="entry name" value="Plug_dom"/>
</dbReference>
<dbReference type="Gene3D" id="2.170.130.10">
    <property type="entry name" value="TonB-dependent receptor, plug domain"/>
    <property type="match status" value="1"/>
</dbReference>
<evidence type="ECO:0000256" key="5">
    <source>
        <dbReference type="ARBA" id="ARBA00022692"/>
    </source>
</evidence>
<feature type="compositionally biased region" description="Basic and acidic residues" evidence="13">
    <location>
        <begin position="367"/>
        <end position="378"/>
    </location>
</feature>
<evidence type="ECO:0000256" key="1">
    <source>
        <dbReference type="ARBA" id="ARBA00004571"/>
    </source>
</evidence>
<evidence type="ECO:0000259" key="16">
    <source>
        <dbReference type="Pfam" id="PF07715"/>
    </source>
</evidence>
<dbReference type="GO" id="GO:0044718">
    <property type="term" value="P:siderophore transmembrane transport"/>
    <property type="evidence" value="ECO:0007669"/>
    <property type="project" value="TreeGrafter"/>
</dbReference>
<keyword evidence="9 17" id="KW-0675">Receptor</keyword>
<dbReference type="Gene3D" id="2.40.170.20">
    <property type="entry name" value="TonB-dependent receptor, beta-barrel domain"/>
    <property type="match status" value="1"/>
</dbReference>
<comment type="caution">
    <text evidence="17">The sequence shown here is derived from an EMBL/GenBank/DDBJ whole genome shotgun (WGS) entry which is preliminary data.</text>
</comment>
<reference evidence="17 18" key="1">
    <citation type="submission" date="2020-07" db="EMBL/GenBank/DDBJ databases">
        <title>Novel species isolated from subtropical streams in China.</title>
        <authorList>
            <person name="Lu H."/>
        </authorList>
    </citation>
    <scope>NUCLEOTIDE SEQUENCE [LARGE SCALE GENOMIC DNA]</scope>
    <source>
        <strain evidence="17 18">LX20W</strain>
    </source>
</reference>
<dbReference type="PANTHER" id="PTHR30069">
    <property type="entry name" value="TONB-DEPENDENT OUTER MEMBRANE RECEPTOR"/>
    <property type="match status" value="1"/>
</dbReference>
<evidence type="ECO:0000256" key="8">
    <source>
        <dbReference type="ARBA" id="ARBA00023136"/>
    </source>
</evidence>